<feature type="transmembrane region" description="Helical" evidence="6">
    <location>
        <begin position="51"/>
        <end position="70"/>
    </location>
</feature>
<accession>A0ABR9DPW1</accession>
<dbReference type="Pfam" id="PF02656">
    <property type="entry name" value="DUF202"/>
    <property type="match status" value="1"/>
</dbReference>
<dbReference type="RefSeq" id="WP_192278742.1">
    <property type="nucleotide sequence ID" value="NZ_JACZDF010000002.1"/>
</dbReference>
<dbReference type="EMBL" id="JACZDF010000002">
    <property type="protein sequence ID" value="MBD9699013.1"/>
    <property type="molecule type" value="Genomic_DNA"/>
</dbReference>
<proteinExistence type="predicted"/>
<feature type="transmembrane region" description="Helical" evidence="6">
    <location>
        <begin position="77"/>
        <end position="99"/>
    </location>
</feature>
<organism evidence="8 9">
    <name type="scientific">Flavimobilis rhizosphaerae</name>
    <dbReference type="NCBI Taxonomy" id="2775421"/>
    <lineage>
        <taxon>Bacteria</taxon>
        <taxon>Bacillati</taxon>
        <taxon>Actinomycetota</taxon>
        <taxon>Actinomycetes</taxon>
        <taxon>Micrococcales</taxon>
        <taxon>Jonesiaceae</taxon>
        <taxon>Flavimobilis</taxon>
    </lineage>
</organism>
<evidence type="ECO:0000256" key="3">
    <source>
        <dbReference type="ARBA" id="ARBA00022989"/>
    </source>
</evidence>
<evidence type="ECO:0000256" key="6">
    <source>
        <dbReference type="SAM" id="Phobius"/>
    </source>
</evidence>
<keyword evidence="4 6" id="KW-0472">Membrane</keyword>
<dbReference type="Proteomes" id="UP000642107">
    <property type="component" value="Unassembled WGS sequence"/>
</dbReference>
<gene>
    <name evidence="8" type="ORF">IGS67_05815</name>
</gene>
<reference evidence="8 9" key="1">
    <citation type="submission" date="2020-09" db="EMBL/GenBank/DDBJ databases">
        <title>Flavimobilis rhizosphaerae sp. nov., isolated from rhizosphere soil of Spartina alterniflora.</title>
        <authorList>
            <person name="Hanqin C."/>
        </authorList>
    </citation>
    <scope>NUCLEOTIDE SEQUENCE [LARGE SCALE GENOMIC DNA]</scope>
    <source>
        <strain evidence="8 9">GY 10621</strain>
    </source>
</reference>
<evidence type="ECO:0000256" key="1">
    <source>
        <dbReference type="ARBA" id="ARBA00004127"/>
    </source>
</evidence>
<evidence type="ECO:0000256" key="2">
    <source>
        <dbReference type="ARBA" id="ARBA00022692"/>
    </source>
</evidence>
<feature type="region of interest" description="Disordered" evidence="5">
    <location>
        <begin position="1"/>
        <end position="33"/>
    </location>
</feature>
<keyword evidence="9" id="KW-1185">Reference proteome</keyword>
<sequence>MDLPDDARPDDARPDDARPADAPARRPASVYGVGTEPDARFSLANERTALAWLRTALGLVAGGVGLASLANLTDPHVVVDVVAALACLTGGIVAFYALYRWRANERALRLGHPLPVPGALPTLVAGVVLLGLLLAAFALGRAV</sequence>
<comment type="caution">
    <text evidence="8">The sequence shown here is derived from an EMBL/GenBank/DDBJ whole genome shotgun (WGS) entry which is preliminary data.</text>
</comment>
<evidence type="ECO:0000259" key="7">
    <source>
        <dbReference type="Pfam" id="PF02656"/>
    </source>
</evidence>
<evidence type="ECO:0000256" key="4">
    <source>
        <dbReference type="ARBA" id="ARBA00023136"/>
    </source>
</evidence>
<keyword evidence="3 6" id="KW-1133">Transmembrane helix</keyword>
<dbReference type="InterPro" id="IPR003807">
    <property type="entry name" value="DUF202"/>
</dbReference>
<keyword evidence="2 6" id="KW-0812">Transmembrane</keyword>
<evidence type="ECO:0000256" key="5">
    <source>
        <dbReference type="SAM" id="MobiDB-lite"/>
    </source>
</evidence>
<name>A0ABR9DPW1_9MICO</name>
<feature type="domain" description="DUF202" evidence="7">
    <location>
        <begin position="40"/>
        <end position="107"/>
    </location>
</feature>
<comment type="subcellular location">
    <subcellularLocation>
        <location evidence="1">Endomembrane system</location>
        <topology evidence="1">Multi-pass membrane protein</topology>
    </subcellularLocation>
</comment>
<feature type="compositionally biased region" description="Basic and acidic residues" evidence="5">
    <location>
        <begin position="1"/>
        <end position="19"/>
    </location>
</feature>
<feature type="transmembrane region" description="Helical" evidence="6">
    <location>
        <begin position="119"/>
        <end position="139"/>
    </location>
</feature>
<evidence type="ECO:0000313" key="8">
    <source>
        <dbReference type="EMBL" id="MBD9699013.1"/>
    </source>
</evidence>
<evidence type="ECO:0000313" key="9">
    <source>
        <dbReference type="Proteomes" id="UP000642107"/>
    </source>
</evidence>
<protein>
    <submittedName>
        <fullName evidence="8">DUF202 domain-containing protein</fullName>
    </submittedName>
</protein>